<dbReference type="Proteomes" id="UP000663193">
    <property type="component" value="Chromosome 10"/>
</dbReference>
<evidence type="ECO:0000256" key="1">
    <source>
        <dbReference type="ARBA" id="ARBA00001941"/>
    </source>
</evidence>
<feature type="compositionally biased region" description="Polar residues" evidence="9">
    <location>
        <begin position="638"/>
        <end position="669"/>
    </location>
</feature>
<evidence type="ECO:0000256" key="2">
    <source>
        <dbReference type="ARBA" id="ARBA00022669"/>
    </source>
</evidence>
<sequence>MRFSKIFAASLVAPLVAAHGDIQGAPKLFGMKNLRARNPFAGHSHVGHAAGSQLQARQGGDVEGRCGPEVGGISCDDGFCCSTAGYCGVGKEYCAAPDCLIDFGPGCDANKTPYGASTAKDARPQLGDIEYGGVGIRECLNPKQVAITYDDGPYIYTEDVLKQFKKYNARATFFITGNNLGKGSIDENWGGVISQMYAEGHQIASHTWSHQNLDKITHEQRVDQMVKNEMAIRNIIGKYPTYMRPPYSACESAACQADMKALGYVVTSFDLDTDDYNQLTKEKIQVAKDNFKKGVDTAGVNGDALSISHDIHELTALNLTGYMLDYVYKAGWTAVTVGECMNEPVENWYRNSAPGVKPSASPSSSAPVPTPTGPTSIDGMCGSVSGQSCIGFNGPAGLSECCSPSGWCGNTDDYCGTGCNPKFGKCGPQPSAVASTTSAAPLPTVSLTTSTDGDCGYAAGKTCKGFALDGVKSECCSQHNYCGSSEDYCGQGCNPLYGNCGSSGSSSSVSISASASTSVSASDSHSESASSSSHVASSTSVSASASVSMTSVVDASASTSTSASRSDVSASQPAQSTTVPSTTSSASAAVSTHEVSSTPESKTSSASVHVSTSETASASATPSASVSASSVYPTTTADVHSTHTPDAASTSTPIASTPVSKDNTHPSTTATAVYSQGSTMSTIVRPISTSCTDDKKIPTPTPTGPPVSKDGKCGTANGGQTCAGYKDPFGQSVQCCCKESGKCSNDPWACGVGCDAKFGKCNKY</sequence>
<dbReference type="CDD" id="cd10951">
    <property type="entry name" value="CE4_ClCDA_like"/>
    <property type="match status" value="1"/>
</dbReference>
<feature type="compositionally biased region" description="Low complexity" evidence="9">
    <location>
        <begin position="558"/>
        <end position="637"/>
    </location>
</feature>
<dbReference type="GO" id="GO:0008061">
    <property type="term" value="F:chitin binding"/>
    <property type="evidence" value="ECO:0007669"/>
    <property type="project" value="UniProtKB-UniRule"/>
</dbReference>
<feature type="domain" description="Chitin-binding type-1" evidence="11">
    <location>
        <begin position="63"/>
        <end position="109"/>
    </location>
</feature>
<dbReference type="SUPFAM" id="SSF88713">
    <property type="entry name" value="Glycoside hydrolase/deacetylase"/>
    <property type="match status" value="1"/>
</dbReference>
<gene>
    <name evidence="13" type="ORF">JI435_150480</name>
</gene>
<feature type="disulfide bond" evidence="8">
    <location>
        <begin position="66"/>
        <end position="81"/>
    </location>
</feature>
<keyword evidence="3" id="KW-0479">Metal-binding</keyword>
<dbReference type="InterPro" id="IPR018371">
    <property type="entry name" value="Chitin-binding_1_CS"/>
</dbReference>
<dbReference type="SUPFAM" id="SSF57016">
    <property type="entry name" value="Plant lectins/antimicrobial peptides"/>
    <property type="match status" value="3"/>
</dbReference>
<keyword evidence="8" id="KW-1015">Disulfide bond</keyword>
<feature type="disulfide bond" evidence="8">
    <location>
        <begin position="80"/>
        <end position="94"/>
    </location>
</feature>
<dbReference type="Pfam" id="PF00187">
    <property type="entry name" value="Chitin_bind_1"/>
    <property type="match status" value="1"/>
</dbReference>
<proteinExistence type="predicted"/>
<evidence type="ECO:0000313" key="13">
    <source>
        <dbReference type="EMBL" id="QRC99633.1"/>
    </source>
</evidence>
<evidence type="ECO:0000313" key="14">
    <source>
        <dbReference type="Proteomes" id="UP000663193"/>
    </source>
</evidence>
<reference evidence="14" key="1">
    <citation type="journal article" date="2021" name="BMC Genomics">
        <title>Chromosome-level genome assembly and manually-curated proteome of model necrotroph Parastagonospora nodorum Sn15 reveals a genome-wide trove of candidate effector homologs, and redundancy of virulence-related functions within an accessory chromosome.</title>
        <authorList>
            <person name="Bertazzoni S."/>
            <person name="Jones D.A.B."/>
            <person name="Phan H.T."/>
            <person name="Tan K.-C."/>
            <person name="Hane J.K."/>
        </authorList>
    </citation>
    <scope>NUCLEOTIDE SEQUENCE [LARGE SCALE GENOMIC DNA]</scope>
    <source>
        <strain evidence="14">SN15 / ATCC MYA-4574 / FGSC 10173)</strain>
    </source>
</reference>
<evidence type="ECO:0000256" key="10">
    <source>
        <dbReference type="SAM" id="SignalP"/>
    </source>
</evidence>
<feature type="domain" description="NodB homology" evidence="12">
    <location>
        <begin position="143"/>
        <end position="335"/>
    </location>
</feature>
<organism evidence="13 14">
    <name type="scientific">Phaeosphaeria nodorum (strain SN15 / ATCC MYA-4574 / FGSC 10173)</name>
    <name type="common">Glume blotch fungus</name>
    <name type="synonym">Parastagonospora nodorum</name>
    <dbReference type="NCBI Taxonomy" id="321614"/>
    <lineage>
        <taxon>Eukaryota</taxon>
        <taxon>Fungi</taxon>
        <taxon>Dikarya</taxon>
        <taxon>Ascomycota</taxon>
        <taxon>Pezizomycotina</taxon>
        <taxon>Dothideomycetes</taxon>
        <taxon>Pleosporomycetidae</taxon>
        <taxon>Pleosporales</taxon>
        <taxon>Pleosporineae</taxon>
        <taxon>Phaeosphaeriaceae</taxon>
        <taxon>Parastagonospora</taxon>
    </lineage>
</organism>
<keyword evidence="6" id="KW-0119">Carbohydrate metabolism</keyword>
<dbReference type="PROSITE" id="PS50941">
    <property type="entry name" value="CHIT_BIND_I_2"/>
    <property type="match status" value="3"/>
</dbReference>
<keyword evidence="4 10" id="KW-0732">Signal</keyword>
<dbReference type="InterPro" id="IPR036861">
    <property type="entry name" value="Endochitinase-like_sf"/>
</dbReference>
<feature type="region of interest" description="Disordered" evidence="9">
    <location>
        <begin position="558"/>
        <end position="669"/>
    </location>
</feature>
<evidence type="ECO:0000259" key="11">
    <source>
        <dbReference type="PROSITE" id="PS50941"/>
    </source>
</evidence>
<dbReference type="GO" id="GO:0046872">
    <property type="term" value="F:metal ion binding"/>
    <property type="evidence" value="ECO:0007669"/>
    <property type="project" value="UniProtKB-KW"/>
</dbReference>
<comment type="caution">
    <text evidence="8">Lacks conserved residue(s) required for the propagation of feature annotation.</text>
</comment>
<feature type="signal peptide" evidence="10">
    <location>
        <begin position="1"/>
        <end position="18"/>
    </location>
</feature>
<dbReference type="Pfam" id="PF01522">
    <property type="entry name" value="Polysacc_deac_1"/>
    <property type="match status" value="1"/>
</dbReference>
<feature type="compositionally biased region" description="Low complexity" evidence="9">
    <location>
        <begin position="354"/>
        <end position="367"/>
    </location>
</feature>
<keyword evidence="14" id="KW-1185">Reference proteome</keyword>
<dbReference type="EMBL" id="CP069032">
    <property type="protein sequence ID" value="QRC99633.1"/>
    <property type="molecule type" value="Genomic_DNA"/>
</dbReference>
<feature type="domain" description="Chitin-binding type-1" evidence="11">
    <location>
        <begin position="378"/>
        <end position="428"/>
    </location>
</feature>
<feature type="disulfide bond" evidence="8">
    <location>
        <begin position="475"/>
        <end position="489"/>
    </location>
</feature>
<dbReference type="Gene3D" id="3.20.20.370">
    <property type="entry name" value="Glycoside hydrolase/deacetylase"/>
    <property type="match status" value="1"/>
</dbReference>
<protein>
    <recommendedName>
        <fullName evidence="15">Carbohydrate esterase family 4 protein</fullName>
    </recommendedName>
</protein>
<evidence type="ECO:0000256" key="9">
    <source>
        <dbReference type="SAM" id="MobiDB-lite"/>
    </source>
</evidence>
<dbReference type="GO" id="GO:0005975">
    <property type="term" value="P:carbohydrate metabolic process"/>
    <property type="evidence" value="ECO:0007669"/>
    <property type="project" value="InterPro"/>
</dbReference>
<dbReference type="InterPro" id="IPR011330">
    <property type="entry name" value="Glyco_hydro/deAcase_b/a-brl"/>
</dbReference>
<dbReference type="PANTHER" id="PTHR46471">
    <property type="entry name" value="CHITIN DEACETYLASE"/>
    <property type="match status" value="1"/>
</dbReference>
<evidence type="ECO:0000256" key="7">
    <source>
        <dbReference type="ARBA" id="ARBA00023285"/>
    </source>
</evidence>
<evidence type="ECO:0000256" key="8">
    <source>
        <dbReference type="PROSITE-ProRule" id="PRU00261"/>
    </source>
</evidence>
<evidence type="ECO:0000256" key="3">
    <source>
        <dbReference type="ARBA" id="ARBA00022723"/>
    </source>
</evidence>
<dbReference type="GO" id="GO:0016810">
    <property type="term" value="F:hydrolase activity, acting on carbon-nitrogen (but not peptide) bonds"/>
    <property type="evidence" value="ECO:0007669"/>
    <property type="project" value="InterPro"/>
</dbReference>
<dbReference type="PROSITE" id="PS51677">
    <property type="entry name" value="NODB"/>
    <property type="match status" value="1"/>
</dbReference>
<feature type="region of interest" description="Disordered" evidence="9">
    <location>
        <begin position="354"/>
        <end position="374"/>
    </location>
</feature>
<evidence type="ECO:0000259" key="12">
    <source>
        <dbReference type="PROSITE" id="PS51677"/>
    </source>
</evidence>
<dbReference type="CDD" id="cd00035">
    <property type="entry name" value="ChtBD1"/>
    <property type="match status" value="1"/>
</dbReference>
<evidence type="ECO:0000256" key="4">
    <source>
        <dbReference type="ARBA" id="ARBA00022729"/>
    </source>
</evidence>
<feature type="chain" id="PRO_5031504606" description="Carbohydrate esterase family 4 protein" evidence="10">
    <location>
        <begin position="19"/>
        <end position="764"/>
    </location>
</feature>
<feature type="domain" description="Chitin-binding type-1" evidence="11">
    <location>
        <begin position="452"/>
        <end position="502"/>
    </location>
</feature>
<evidence type="ECO:0008006" key="15">
    <source>
        <dbReference type="Google" id="ProtNLM"/>
    </source>
</evidence>
<keyword evidence="5" id="KW-0378">Hydrolase</keyword>
<dbReference type="Gene3D" id="3.30.60.10">
    <property type="entry name" value="Endochitinase-like"/>
    <property type="match status" value="3"/>
</dbReference>
<keyword evidence="7" id="KW-0170">Cobalt</keyword>
<dbReference type="AlphaFoldDB" id="A0A7U2F8K9"/>
<dbReference type="InterPro" id="IPR001002">
    <property type="entry name" value="Chitin-bd_1"/>
</dbReference>
<keyword evidence="2 8" id="KW-0147">Chitin-binding</keyword>
<dbReference type="InterPro" id="IPR002509">
    <property type="entry name" value="NODB_dom"/>
</dbReference>
<accession>A0A7U2F8K9</accession>
<feature type="disulfide bond" evidence="8">
    <location>
        <begin position="75"/>
        <end position="87"/>
    </location>
</feature>
<feature type="region of interest" description="Disordered" evidence="9">
    <location>
        <begin position="690"/>
        <end position="709"/>
    </location>
</feature>
<dbReference type="CDD" id="cd11618">
    <property type="entry name" value="ChtBD1_1"/>
    <property type="match status" value="2"/>
</dbReference>
<dbReference type="SMART" id="SM00270">
    <property type="entry name" value="ChtBD1"/>
    <property type="match status" value="3"/>
</dbReference>
<dbReference type="OrthoDB" id="407355at2759"/>
<feature type="disulfide bond" evidence="8">
    <location>
        <begin position="401"/>
        <end position="415"/>
    </location>
</feature>
<evidence type="ECO:0000256" key="6">
    <source>
        <dbReference type="ARBA" id="ARBA00023277"/>
    </source>
</evidence>
<dbReference type="PANTHER" id="PTHR46471:SF8">
    <property type="entry name" value="CHITIN DEACETYLASE"/>
    <property type="match status" value="1"/>
</dbReference>
<comment type="cofactor">
    <cofactor evidence="1">
        <name>Co(2+)</name>
        <dbReference type="ChEBI" id="CHEBI:48828"/>
    </cofactor>
</comment>
<dbReference type="VEuPathDB" id="FungiDB:JI435_150480"/>
<name>A0A7U2F8K9_PHANO</name>
<evidence type="ECO:0000256" key="5">
    <source>
        <dbReference type="ARBA" id="ARBA00022801"/>
    </source>
</evidence>
<dbReference type="PROSITE" id="PS00026">
    <property type="entry name" value="CHIT_BIND_I_1"/>
    <property type="match status" value="1"/>
</dbReference>